<dbReference type="InterPro" id="IPR036388">
    <property type="entry name" value="WH-like_DNA-bd_sf"/>
</dbReference>
<comment type="caution">
    <text evidence="6">The sequence shown here is derived from an EMBL/GenBank/DDBJ whole genome shotgun (WGS) entry which is preliminary data.</text>
</comment>
<evidence type="ECO:0000256" key="3">
    <source>
        <dbReference type="ARBA" id="ARBA00023125"/>
    </source>
</evidence>
<keyword evidence="2" id="KW-0805">Transcription regulation</keyword>
<evidence type="ECO:0000313" key="7">
    <source>
        <dbReference type="Proteomes" id="UP000695802"/>
    </source>
</evidence>
<evidence type="ECO:0000256" key="1">
    <source>
        <dbReference type="ARBA" id="ARBA00009437"/>
    </source>
</evidence>
<sequence length="303" mass="33319">MDHVSGLTAFVRAAETRSYVAASRVLGLSPSAIGKSIARLEAKLGVRLFHRSTRSIALTEEGMQFFERCRRILEDLEDAQAALGKNASAPRGRLRISVPAAGHRLLMPVLPAFVRAYPEVELDIDFSDRLVDVVDEGFDMAIRSGTLADSRLSARGLCPFRFRLCGSPQYFANHGMPAHPQDLAAHRCLRFKYPSSGKLQEWRLSEAGADLAELRVPTTMTLGSIEATLSAAIGGMGIAYLPDFAVDDALQQGLLQTALEHYNVVDGTFWMLWPSHRHVLPKLRVWIDHLSASLGKRGDQAGR</sequence>
<proteinExistence type="inferred from homology"/>
<accession>A0ABS3B5E8</accession>
<dbReference type="RefSeq" id="WP_206229825.1">
    <property type="nucleotide sequence ID" value="NZ_JAFIWB010000011.1"/>
</dbReference>
<dbReference type="InterPro" id="IPR005119">
    <property type="entry name" value="LysR_subst-bd"/>
</dbReference>
<feature type="domain" description="HTH lysR-type" evidence="5">
    <location>
        <begin position="1"/>
        <end position="59"/>
    </location>
</feature>
<keyword evidence="7" id="KW-1185">Reference proteome</keyword>
<gene>
    <name evidence="6" type="ORF">JR064_11635</name>
</gene>
<dbReference type="PROSITE" id="PS50931">
    <property type="entry name" value="HTH_LYSR"/>
    <property type="match status" value="1"/>
</dbReference>
<comment type="similarity">
    <text evidence="1">Belongs to the LysR transcriptional regulatory family.</text>
</comment>
<evidence type="ECO:0000313" key="6">
    <source>
        <dbReference type="EMBL" id="MBN6102820.1"/>
    </source>
</evidence>
<evidence type="ECO:0000256" key="4">
    <source>
        <dbReference type="ARBA" id="ARBA00023163"/>
    </source>
</evidence>
<protein>
    <submittedName>
        <fullName evidence="6">LysR family transcriptional regulator</fullName>
    </submittedName>
</protein>
<dbReference type="PANTHER" id="PTHR30537">
    <property type="entry name" value="HTH-TYPE TRANSCRIPTIONAL REGULATOR"/>
    <property type="match status" value="1"/>
</dbReference>
<evidence type="ECO:0000256" key="2">
    <source>
        <dbReference type="ARBA" id="ARBA00023015"/>
    </source>
</evidence>
<dbReference type="InterPro" id="IPR058163">
    <property type="entry name" value="LysR-type_TF_proteobact-type"/>
</dbReference>
<dbReference type="Proteomes" id="UP000695802">
    <property type="component" value="Unassembled WGS sequence"/>
</dbReference>
<dbReference type="InterPro" id="IPR036390">
    <property type="entry name" value="WH_DNA-bd_sf"/>
</dbReference>
<dbReference type="Pfam" id="PF00126">
    <property type="entry name" value="HTH_1"/>
    <property type="match status" value="1"/>
</dbReference>
<dbReference type="InterPro" id="IPR000847">
    <property type="entry name" value="LysR_HTH_N"/>
</dbReference>
<dbReference type="SUPFAM" id="SSF46785">
    <property type="entry name" value="Winged helix' DNA-binding domain"/>
    <property type="match status" value="1"/>
</dbReference>
<dbReference type="CDD" id="cd08476">
    <property type="entry name" value="PBP2_CrgA_like_7"/>
    <property type="match status" value="1"/>
</dbReference>
<organism evidence="6 7">
    <name type="scientific">Xanthomonas bonasiae</name>
    <dbReference type="NCBI Taxonomy" id="2810351"/>
    <lineage>
        <taxon>Bacteria</taxon>
        <taxon>Pseudomonadati</taxon>
        <taxon>Pseudomonadota</taxon>
        <taxon>Gammaproteobacteria</taxon>
        <taxon>Lysobacterales</taxon>
        <taxon>Lysobacteraceae</taxon>
        <taxon>Xanthomonas</taxon>
    </lineage>
</organism>
<dbReference type="EMBL" id="JAFIWB010000011">
    <property type="protein sequence ID" value="MBN6102820.1"/>
    <property type="molecule type" value="Genomic_DNA"/>
</dbReference>
<dbReference type="PANTHER" id="PTHR30537:SF72">
    <property type="entry name" value="LYSR FAMILY TRANSCRIPTIONAL REGULATOR"/>
    <property type="match status" value="1"/>
</dbReference>
<keyword evidence="3" id="KW-0238">DNA-binding</keyword>
<name>A0ABS3B5E8_9XANT</name>
<dbReference type="Pfam" id="PF03466">
    <property type="entry name" value="LysR_substrate"/>
    <property type="match status" value="1"/>
</dbReference>
<dbReference type="Gene3D" id="1.10.10.10">
    <property type="entry name" value="Winged helix-like DNA-binding domain superfamily/Winged helix DNA-binding domain"/>
    <property type="match status" value="1"/>
</dbReference>
<dbReference type="SUPFAM" id="SSF53850">
    <property type="entry name" value="Periplasmic binding protein-like II"/>
    <property type="match status" value="1"/>
</dbReference>
<reference evidence="6 7" key="1">
    <citation type="submission" date="2021-02" db="EMBL/GenBank/DDBJ databases">
        <title>Taxonomically Unique Crown Gall-Associated Xanthomonas Stains Have Deficiency in Virulence Repertories.</title>
        <authorList>
            <person name="Mafakheri H."/>
            <person name="Taghavi S.M."/>
            <person name="Dimkic I."/>
            <person name="Nemanja K."/>
            <person name="Osdaghi E."/>
        </authorList>
    </citation>
    <scope>NUCLEOTIDE SEQUENCE [LARGE SCALE GENOMIC DNA]</scope>
    <source>
        <strain evidence="6 7">FX4</strain>
    </source>
</reference>
<evidence type="ECO:0000259" key="5">
    <source>
        <dbReference type="PROSITE" id="PS50931"/>
    </source>
</evidence>
<keyword evidence="4" id="KW-0804">Transcription</keyword>
<dbReference type="Gene3D" id="3.40.190.290">
    <property type="match status" value="1"/>
</dbReference>